<reference evidence="1" key="2">
    <citation type="submission" date="2023-05" db="EMBL/GenBank/DDBJ databases">
        <authorList>
            <person name="Schelkunov M.I."/>
        </authorList>
    </citation>
    <scope>NUCLEOTIDE SEQUENCE</scope>
    <source>
        <strain evidence="1">Hsosn_3</strain>
        <tissue evidence="1">Leaf</tissue>
    </source>
</reference>
<sequence length="121" mass="13775">MTVTEYEAKFFELSRFVPEFVNTEEKKASRFQPGLPPTSSPLSGPLNSRKLQWFWEAVQDLNTLPNIDWDDMRMNNEYSGYSAASPVSLSGNERVSDSVTRIAGQEYDKTQCTTVESPVWL</sequence>
<proteinExistence type="predicted"/>
<dbReference type="EMBL" id="JAUIZM010000008">
    <property type="protein sequence ID" value="KAK1368562.1"/>
    <property type="molecule type" value="Genomic_DNA"/>
</dbReference>
<protein>
    <recommendedName>
        <fullName evidence="3">Retrotransposon gag domain-containing protein</fullName>
    </recommendedName>
</protein>
<comment type="caution">
    <text evidence="1">The sequence shown here is derived from an EMBL/GenBank/DDBJ whole genome shotgun (WGS) entry which is preliminary data.</text>
</comment>
<accession>A0AAD8HLU1</accession>
<name>A0AAD8HLU1_9APIA</name>
<evidence type="ECO:0000313" key="1">
    <source>
        <dbReference type="EMBL" id="KAK1368562.1"/>
    </source>
</evidence>
<keyword evidence="2" id="KW-1185">Reference proteome</keyword>
<dbReference type="AlphaFoldDB" id="A0AAD8HLU1"/>
<gene>
    <name evidence="1" type="ORF">POM88_034654</name>
</gene>
<organism evidence="1 2">
    <name type="scientific">Heracleum sosnowskyi</name>
    <dbReference type="NCBI Taxonomy" id="360622"/>
    <lineage>
        <taxon>Eukaryota</taxon>
        <taxon>Viridiplantae</taxon>
        <taxon>Streptophyta</taxon>
        <taxon>Embryophyta</taxon>
        <taxon>Tracheophyta</taxon>
        <taxon>Spermatophyta</taxon>
        <taxon>Magnoliopsida</taxon>
        <taxon>eudicotyledons</taxon>
        <taxon>Gunneridae</taxon>
        <taxon>Pentapetalae</taxon>
        <taxon>asterids</taxon>
        <taxon>campanulids</taxon>
        <taxon>Apiales</taxon>
        <taxon>Apiaceae</taxon>
        <taxon>Apioideae</taxon>
        <taxon>apioid superclade</taxon>
        <taxon>Tordylieae</taxon>
        <taxon>Tordyliinae</taxon>
        <taxon>Heracleum</taxon>
    </lineage>
</organism>
<reference evidence="1" key="1">
    <citation type="submission" date="2023-02" db="EMBL/GenBank/DDBJ databases">
        <title>Genome of toxic invasive species Heracleum sosnowskyi carries increased number of genes despite the absence of recent whole-genome duplications.</title>
        <authorList>
            <person name="Schelkunov M."/>
            <person name="Shtratnikova V."/>
            <person name="Makarenko M."/>
            <person name="Klepikova A."/>
            <person name="Omelchenko D."/>
            <person name="Novikova G."/>
            <person name="Obukhova E."/>
            <person name="Bogdanov V."/>
            <person name="Penin A."/>
            <person name="Logacheva M."/>
        </authorList>
    </citation>
    <scope>NUCLEOTIDE SEQUENCE</scope>
    <source>
        <strain evidence="1">Hsosn_3</strain>
        <tissue evidence="1">Leaf</tissue>
    </source>
</reference>
<dbReference type="Proteomes" id="UP001237642">
    <property type="component" value="Unassembled WGS sequence"/>
</dbReference>
<evidence type="ECO:0000313" key="2">
    <source>
        <dbReference type="Proteomes" id="UP001237642"/>
    </source>
</evidence>
<evidence type="ECO:0008006" key="3">
    <source>
        <dbReference type="Google" id="ProtNLM"/>
    </source>
</evidence>